<dbReference type="Proteomes" id="UP000321234">
    <property type="component" value="Unassembled WGS sequence"/>
</dbReference>
<dbReference type="EMBL" id="VKAC01000013">
    <property type="protein sequence ID" value="TXR52542.1"/>
    <property type="molecule type" value="Genomic_DNA"/>
</dbReference>
<dbReference type="AlphaFoldDB" id="A0A5C8Z370"/>
<keyword evidence="7" id="KW-1185">Reference proteome</keyword>
<accession>A0A5C8Z370</accession>
<dbReference type="RefSeq" id="WP_147927972.1">
    <property type="nucleotide sequence ID" value="NZ_VKAC01000013.1"/>
</dbReference>
<dbReference type="FunFam" id="3.40.605.10:FF:000026">
    <property type="entry name" value="Aldehyde dehydrogenase, putative"/>
    <property type="match status" value="1"/>
</dbReference>
<dbReference type="Gene3D" id="3.40.309.10">
    <property type="entry name" value="Aldehyde Dehydrogenase, Chain A, domain 2"/>
    <property type="match status" value="1"/>
</dbReference>
<evidence type="ECO:0000313" key="7">
    <source>
        <dbReference type="Proteomes" id="UP000321234"/>
    </source>
</evidence>
<dbReference type="OrthoDB" id="6882680at2"/>
<dbReference type="SUPFAM" id="SSF53720">
    <property type="entry name" value="ALDH-like"/>
    <property type="match status" value="1"/>
</dbReference>
<evidence type="ECO:0000256" key="2">
    <source>
        <dbReference type="ARBA" id="ARBA00023002"/>
    </source>
</evidence>
<evidence type="ECO:0000256" key="4">
    <source>
        <dbReference type="RuleBase" id="RU003345"/>
    </source>
</evidence>
<evidence type="ECO:0000256" key="1">
    <source>
        <dbReference type="ARBA" id="ARBA00009986"/>
    </source>
</evidence>
<organism evidence="6 7">
    <name type="scientific">Quadrisphaera setariae</name>
    <dbReference type="NCBI Taxonomy" id="2593304"/>
    <lineage>
        <taxon>Bacteria</taxon>
        <taxon>Bacillati</taxon>
        <taxon>Actinomycetota</taxon>
        <taxon>Actinomycetes</taxon>
        <taxon>Kineosporiales</taxon>
        <taxon>Kineosporiaceae</taxon>
        <taxon>Quadrisphaera</taxon>
    </lineage>
</organism>
<dbReference type="FunFam" id="3.40.605.10:FF:000063">
    <property type="entry name" value="Succinate-semialdehyde dehydrogenase, mitochondrial"/>
    <property type="match status" value="1"/>
</dbReference>
<sequence>MTTDTSTNRSPEQAAREEALVASVPTDLLIAGHWVPASTGARFDVEDPATGAVLTTVADASVEDGAAALDAAVAAQASWGRTAPRERAELLRRAFDAVIARADDLALLMTLEMGKSVAEARGEVAYGAEFLRWSGEQAAHVAGRYLPAPDGKQRLLVVKKPVGPCLFITPWNFPLAMATRKIAPALAAGCTVVLKPAAETPLTALLFAQILLDAGLPDGVVNVIPCTAAGDVTGPLIADPRLRKLSFTGSTPVGKTLLKQASEQVLRTSMELGGNAPFLVFEDADLDAAVEGALLAKMRNGGEACTSANRFYVHSSVAAAFSEKLAARIGAMKVARGTEDGAQVGPIINEKGRTKITDLVEDAVSRGARVLTGGGPVDGPGYFFSPTVLADVPLGSRLLKEEIFGPVAPVTTFDTEDEAVALANDTEFGLIAYAYTASTARALRLTERLETGMLGINAGVISNPAAPFGGVKQSGLGREGGEEGIEEYLETLYAGIADPWACPPQPACDAGRAEVRRDPA</sequence>
<dbReference type="InterPro" id="IPR016161">
    <property type="entry name" value="Ald_DH/histidinol_DH"/>
</dbReference>
<dbReference type="InterPro" id="IPR016163">
    <property type="entry name" value="Ald_DH_C"/>
</dbReference>
<dbReference type="PANTHER" id="PTHR43353">
    <property type="entry name" value="SUCCINATE-SEMIALDEHYDE DEHYDROGENASE, MITOCHONDRIAL"/>
    <property type="match status" value="1"/>
</dbReference>
<protein>
    <submittedName>
        <fullName evidence="6">NAD-dependent succinate-semialdehyde dehydrogenase</fullName>
    </submittedName>
</protein>
<dbReference type="PANTHER" id="PTHR43353:SF5">
    <property type="entry name" value="SUCCINATE-SEMIALDEHYDE DEHYDROGENASE, MITOCHONDRIAL"/>
    <property type="match status" value="1"/>
</dbReference>
<dbReference type="InterPro" id="IPR015590">
    <property type="entry name" value="Aldehyde_DH_dom"/>
</dbReference>
<feature type="domain" description="Aldehyde dehydrogenase" evidence="5">
    <location>
        <begin position="34"/>
        <end position="491"/>
    </location>
</feature>
<name>A0A5C8Z370_9ACTN</name>
<evidence type="ECO:0000313" key="6">
    <source>
        <dbReference type="EMBL" id="TXR52542.1"/>
    </source>
</evidence>
<gene>
    <name evidence="6" type="ORF">FMM08_19010</name>
</gene>
<dbReference type="Pfam" id="PF00171">
    <property type="entry name" value="Aldedh"/>
    <property type="match status" value="1"/>
</dbReference>
<dbReference type="GO" id="GO:0004777">
    <property type="term" value="F:succinate-semialdehyde dehydrogenase (NAD+) activity"/>
    <property type="evidence" value="ECO:0007669"/>
    <property type="project" value="TreeGrafter"/>
</dbReference>
<feature type="active site" evidence="3">
    <location>
        <position position="271"/>
    </location>
</feature>
<dbReference type="InterPro" id="IPR029510">
    <property type="entry name" value="Ald_DH_CS_GLU"/>
</dbReference>
<comment type="similarity">
    <text evidence="1 4">Belongs to the aldehyde dehydrogenase family.</text>
</comment>
<dbReference type="PROSITE" id="PS00687">
    <property type="entry name" value="ALDEHYDE_DEHYDR_GLU"/>
    <property type="match status" value="1"/>
</dbReference>
<keyword evidence="2 4" id="KW-0560">Oxidoreductase</keyword>
<reference evidence="6 7" key="1">
    <citation type="submission" date="2019-07" db="EMBL/GenBank/DDBJ databases">
        <title>Quadrisphaera sp. strain DD2A genome sequencing and assembly.</title>
        <authorList>
            <person name="Kim I."/>
        </authorList>
    </citation>
    <scope>NUCLEOTIDE SEQUENCE [LARGE SCALE GENOMIC DNA]</scope>
    <source>
        <strain evidence="6 7">DD2A</strain>
    </source>
</reference>
<evidence type="ECO:0000256" key="3">
    <source>
        <dbReference type="PROSITE-ProRule" id="PRU10007"/>
    </source>
</evidence>
<evidence type="ECO:0000259" key="5">
    <source>
        <dbReference type="Pfam" id="PF00171"/>
    </source>
</evidence>
<proteinExistence type="inferred from homology"/>
<dbReference type="FunFam" id="3.40.309.10:FF:000004">
    <property type="entry name" value="Succinate-semialdehyde dehydrogenase I"/>
    <property type="match status" value="1"/>
</dbReference>
<comment type="caution">
    <text evidence="6">The sequence shown here is derived from an EMBL/GenBank/DDBJ whole genome shotgun (WGS) entry which is preliminary data.</text>
</comment>
<dbReference type="Gene3D" id="3.40.605.10">
    <property type="entry name" value="Aldehyde Dehydrogenase, Chain A, domain 1"/>
    <property type="match status" value="1"/>
</dbReference>
<dbReference type="GO" id="GO:0009450">
    <property type="term" value="P:gamma-aminobutyric acid catabolic process"/>
    <property type="evidence" value="ECO:0007669"/>
    <property type="project" value="TreeGrafter"/>
</dbReference>
<dbReference type="CDD" id="cd07103">
    <property type="entry name" value="ALDH_F5_SSADH_GabD"/>
    <property type="match status" value="1"/>
</dbReference>
<dbReference type="InterPro" id="IPR016162">
    <property type="entry name" value="Ald_DH_N"/>
</dbReference>
<dbReference type="InterPro" id="IPR050740">
    <property type="entry name" value="Aldehyde_DH_Superfamily"/>
</dbReference>